<feature type="compositionally biased region" description="Low complexity" evidence="1">
    <location>
        <begin position="135"/>
        <end position="153"/>
    </location>
</feature>
<dbReference type="OMA" id="GTQFHMG"/>
<comment type="caution">
    <text evidence="2">The sequence shown here is derived from an EMBL/GenBank/DDBJ whole genome shotgun (WGS) entry which is preliminary data.</text>
</comment>
<dbReference type="STRING" id="1284197.S8CCQ0"/>
<proteinExistence type="predicted"/>
<evidence type="ECO:0000313" key="2">
    <source>
        <dbReference type="EMBL" id="EPS45412.1"/>
    </source>
</evidence>
<feature type="compositionally biased region" description="Low complexity" evidence="1">
    <location>
        <begin position="165"/>
        <end position="180"/>
    </location>
</feature>
<feature type="compositionally biased region" description="Polar residues" evidence="1">
    <location>
        <begin position="293"/>
        <end position="311"/>
    </location>
</feature>
<organism evidence="2 3">
    <name type="scientific">Dactylellina haptotyla (strain CBS 200.50)</name>
    <name type="common">Nematode-trapping fungus</name>
    <name type="synonym">Monacrosporium haptotylum</name>
    <dbReference type="NCBI Taxonomy" id="1284197"/>
    <lineage>
        <taxon>Eukaryota</taxon>
        <taxon>Fungi</taxon>
        <taxon>Dikarya</taxon>
        <taxon>Ascomycota</taxon>
        <taxon>Pezizomycotina</taxon>
        <taxon>Orbiliomycetes</taxon>
        <taxon>Orbiliales</taxon>
        <taxon>Orbiliaceae</taxon>
        <taxon>Dactylellina</taxon>
    </lineage>
</organism>
<feature type="region of interest" description="Disordered" evidence="1">
    <location>
        <begin position="280"/>
        <end position="323"/>
    </location>
</feature>
<dbReference type="eggNOG" id="ENOG502S5P0">
    <property type="taxonomic scope" value="Eukaryota"/>
</dbReference>
<keyword evidence="3" id="KW-1185">Reference proteome</keyword>
<dbReference type="EMBL" id="AQGS01000016">
    <property type="protein sequence ID" value="EPS45412.1"/>
    <property type="molecule type" value="Genomic_DNA"/>
</dbReference>
<name>S8CCQ0_DACHA</name>
<evidence type="ECO:0000313" key="3">
    <source>
        <dbReference type="Proteomes" id="UP000015100"/>
    </source>
</evidence>
<protein>
    <submittedName>
        <fullName evidence="2">Uncharacterized protein</fullName>
    </submittedName>
</protein>
<sequence>MATRNPPPPMPVARSTMRTERTHEENQERAYIAASRRSDRSLEARVESARRASEIHRRRTGRGLVVSEEEVLSDAMYDEEPDDSPLPYRQFTQRLLANDREWNHRLASHLATHIDIRTALENVLHQSHQISAQAAMSGASAGTSAPTTTGAPTNFASAGTIGDTSLPHASFSPSAFSPQSSNPPTPSPMNAMPPATLARLQSSGTQFHMGPVGLGTLPPAVYQGTYFDRRKTTPMLQIPHAPLVSNTYDSAALSAEQFYAMSQSLAREAANNGDVIVSPLSDKPSRSLHMGTGPSNLAGTGPSGESSTSRRMSMPVNAPPFKSSSYSRHLGQFLVEPMAAGRSGQSTQDLNTPTAARNQLQTPHTPGGQEPTTQAPFSDTDLGFLNFQLPQNGQGVMYGSGMNMQQPGIWPNNANSISDAHSPNSQDLLGDDPLFFSDSRLDDPMVGGNYSMDFSNYNQGSDEEMWREIAESAG</sequence>
<reference evidence="2 3" key="1">
    <citation type="journal article" date="2013" name="PLoS Genet.">
        <title>Genomic mechanisms accounting for the adaptation to parasitism in nematode-trapping fungi.</title>
        <authorList>
            <person name="Meerupati T."/>
            <person name="Andersson K.M."/>
            <person name="Friman E."/>
            <person name="Kumar D."/>
            <person name="Tunlid A."/>
            <person name="Ahren D."/>
        </authorList>
    </citation>
    <scope>NUCLEOTIDE SEQUENCE [LARGE SCALE GENOMIC DNA]</scope>
    <source>
        <strain evidence="2 3">CBS 200.50</strain>
    </source>
</reference>
<dbReference type="OrthoDB" id="5397087at2759"/>
<feature type="region of interest" description="Disordered" evidence="1">
    <location>
        <begin position="1"/>
        <end position="37"/>
    </location>
</feature>
<accession>S8CCQ0</accession>
<reference evidence="3" key="2">
    <citation type="submission" date="2013-04" db="EMBL/GenBank/DDBJ databases">
        <title>Genomic mechanisms accounting for the adaptation to parasitism in nematode-trapping fungi.</title>
        <authorList>
            <person name="Ahren D.G."/>
        </authorList>
    </citation>
    <scope>NUCLEOTIDE SEQUENCE [LARGE SCALE GENOMIC DNA]</scope>
    <source>
        <strain evidence="3">CBS 200.50</strain>
    </source>
</reference>
<feature type="compositionally biased region" description="Basic and acidic residues" evidence="1">
    <location>
        <begin position="17"/>
        <end position="28"/>
    </location>
</feature>
<feature type="compositionally biased region" description="Pro residues" evidence="1">
    <location>
        <begin position="1"/>
        <end position="11"/>
    </location>
</feature>
<feature type="region of interest" description="Disordered" evidence="1">
    <location>
        <begin position="357"/>
        <end position="377"/>
    </location>
</feature>
<dbReference type="AlphaFoldDB" id="S8CCQ0"/>
<feature type="region of interest" description="Disordered" evidence="1">
    <location>
        <begin position="135"/>
        <end position="195"/>
    </location>
</feature>
<dbReference type="HOGENOM" id="CLU_576198_0_0_1"/>
<dbReference type="Proteomes" id="UP000015100">
    <property type="component" value="Unassembled WGS sequence"/>
</dbReference>
<gene>
    <name evidence="2" type="ORF">H072_564</name>
</gene>
<evidence type="ECO:0000256" key="1">
    <source>
        <dbReference type="SAM" id="MobiDB-lite"/>
    </source>
</evidence>